<feature type="domain" description="IRF tryptophan pentad repeat" evidence="8">
    <location>
        <begin position="9"/>
        <end position="116"/>
    </location>
</feature>
<reference evidence="9" key="1">
    <citation type="submission" date="2025-08" db="UniProtKB">
        <authorList>
            <consortium name="Ensembl"/>
        </authorList>
    </citation>
    <scope>IDENTIFICATION</scope>
</reference>
<comment type="subcellular location">
    <subcellularLocation>
        <location evidence="1">Nucleus</location>
    </subcellularLocation>
</comment>
<name>A0A8C6SLC8_9GOBI</name>
<dbReference type="InterPro" id="IPR017855">
    <property type="entry name" value="SMAD-like_dom_sf"/>
</dbReference>
<dbReference type="Proteomes" id="UP000694523">
    <property type="component" value="Unplaced"/>
</dbReference>
<evidence type="ECO:0000256" key="2">
    <source>
        <dbReference type="ARBA" id="ARBA00023015"/>
    </source>
</evidence>
<sequence length="433" mass="49404">MAVGKKRSTRKLRAWIVEQVNSGKYPGVVWDDDSKTMFRIPWKHAGKQDFRKDEDAAIFKAWAEYKGKLKGEEQNNPAAWKTRLRCALNKSPEFSEVNDRAQLDISEPYKVYRLVPCSEQDEVCPEKPSREKVVRRQKRNSSDSDRDEPLTKQIKTEAESPQSSLQSAEEVYFEEVYLPSDIPVQTEETVTNNIPDPSEEMDEITLDVRIEETLPSPQTEQDSFRVLVQYLGQEVVRQQVSGSDVRILYLPTLHCPPSSIPQGTTFPRVSLPEPLPSLGQGEELQALHTLLPFMEKGVVLTATKTGVYGKRFCQGRVFWTGPHSQRGLHKMERNTEPVLLFSKDTFKQQMELFCAQGGERPQCSFTLCFGEELTESDDSSKKLIIVQIELPWAEQQVENFESIMRSINLFQTLADQSPTTEFTLHLEPVPSEA</sequence>
<dbReference type="Pfam" id="PF10401">
    <property type="entry name" value="IRF-3"/>
    <property type="match status" value="1"/>
</dbReference>
<dbReference type="PANTHER" id="PTHR11949">
    <property type="entry name" value="INTERFERON REGULATORY FACTOR"/>
    <property type="match status" value="1"/>
</dbReference>
<evidence type="ECO:0000256" key="4">
    <source>
        <dbReference type="ARBA" id="ARBA00023159"/>
    </source>
</evidence>
<dbReference type="FunFam" id="1.10.10.10:FF:000041">
    <property type="entry name" value="Interferon regulatory factor 4"/>
    <property type="match status" value="1"/>
</dbReference>
<dbReference type="InterPro" id="IPR019471">
    <property type="entry name" value="Interferon_reg_factor-3"/>
</dbReference>
<dbReference type="AlphaFoldDB" id="A0A8C6SLC8"/>
<dbReference type="InterPro" id="IPR008984">
    <property type="entry name" value="SMAD_FHA_dom_sf"/>
</dbReference>
<dbReference type="CDD" id="cd00103">
    <property type="entry name" value="IRF"/>
    <property type="match status" value="1"/>
</dbReference>
<proteinExistence type="predicted"/>
<feature type="compositionally biased region" description="Basic and acidic residues" evidence="7">
    <location>
        <begin position="124"/>
        <end position="158"/>
    </location>
</feature>
<dbReference type="PANTHER" id="PTHR11949:SF26">
    <property type="entry name" value="INTERFERON REGULATORY FACTOR 9"/>
    <property type="match status" value="1"/>
</dbReference>
<dbReference type="GO" id="GO:0000978">
    <property type="term" value="F:RNA polymerase II cis-regulatory region sequence-specific DNA binding"/>
    <property type="evidence" value="ECO:0007669"/>
    <property type="project" value="TreeGrafter"/>
</dbReference>
<evidence type="ECO:0000313" key="10">
    <source>
        <dbReference type="Proteomes" id="UP000694523"/>
    </source>
</evidence>
<dbReference type="GO" id="GO:0000981">
    <property type="term" value="F:DNA-binding transcription factor activity, RNA polymerase II-specific"/>
    <property type="evidence" value="ECO:0007669"/>
    <property type="project" value="TreeGrafter"/>
</dbReference>
<dbReference type="Gene3D" id="1.10.10.10">
    <property type="entry name" value="Winged helix-like DNA-binding domain superfamily/Winged helix DNA-binding domain"/>
    <property type="match status" value="1"/>
</dbReference>
<evidence type="ECO:0000256" key="5">
    <source>
        <dbReference type="ARBA" id="ARBA00023163"/>
    </source>
</evidence>
<dbReference type="Gene3D" id="2.60.200.10">
    <property type="match status" value="1"/>
</dbReference>
<dbReference type="SMART" id="SM01243">
    <property type="entry name" value="IRF-3"/>
    <property type="match status" value="1"/>
</dbReference>
<dbReference type="InterPro" id="IPR019817">
    <property type="entry name" value="Interferon_reg_fac_CS"/>
</dbReference>
<reference evidence="9" key="2">
    <citation type="submission" date="2025-09" db="UniProtKB">
        <authorList>
            <consortium name="Ensembl"/>
        </authorList>
    </citation>
    <scope>IDENTIFICATION</scope>
</reference>
<dbReference type="SMART" id="SM00348">
    <property type="entry name" value="IRF"/>
    <property type="match status" value="1"/>
</dbReference>
<dbReference type="GO" id="GO:0005634">
    <property type="term" value="C:nucleus"/>
    <property type="evidence" value="ECO:0007669"/>
    <property type="project" value="UniProtKB-SubCell"/>
</dbReference>
<evidence type="ECO:0000256" key="7">
    <source>
        <dbReference type="SAM" id="MobiDB-lite"/>
    </source>
</evidence>
<dbReference type="GO" id="GO:0045944">
    <property type="term" value="P:positive regulation of transcription by RNA polymerase II"/>
    <property type="evidence" value="ECO:0007669"/>
    <property type="project" value="UniProtKB-ARBA"/>
</dbReference>
<dbReference type="InterPro" id="IPR001346">
    <property type="entry name" value="Interferon_reg_fact_DNA-bd_dom"/>
</dbReference>
<keyword evidence="5" id="KW-0804">Transcription</keyword>
<protein>
    <recommendedName>
        <fullName evidence="8">IRF tryptophan pentad repeat domain-containing protein</fullName>
    </recommendedName>
</protein>
<dbReference type="InterPro" id="IPR036388">
    <property type="entry name" value="WH-like_DNA-bd_sf"/>
</dbReference>
<dbReference type="Pfam" id="PF00605">
    <property type="entry name" value="IRF"/>
    <property type="match status" value="1"/>
</dbReference>
<organism evidence="9 10">
    <name type="scientific">Neogobius melanostomus</name>
    <name type="common">round goby</name>
    <dbReference type="NCBI Taxonomy" id="47308"/>
    <lineage>
        <taxon>Eukaryota</taxon>
        <taxon>Metazoa</taxon>
        <taxon>Chordata</taxon>
        <taxon>Craniata</taxon>
        <taxon>Vertebrata</taxon>
        <taxon>Euteleostomi</taxon>
        <taxon>Actinopterygii</taxon>
        <taxon>Neopterygii</taxon>
        <taxon>Teleostei</taxon>
        <taxon>Neoteleostei</taxon>
        <taxon>Acanthomorphata</taxon>
        <taxon>Gobiaria</taxon>
        <taxon>Gobiiformes</taxon>
        <taxon>Gobioidei</taxon>
        <taxon>Gobiidae</taxon>
        <taxon>Benthophilinae</taxon>
        <taxon>Neogobiini</taxon>
        <taxon>Neogobius</taxon>
    </lineage>
</organism>
<evidence type="ECO:0000256" key="6">
    <source>
        <dbReference type="ARBA" id="ARBA00023242"/>
    </source>
</evidence>
<evidence type="ECO:0000259" key="8">
    <source>
        <dbReference type="PROSITE" id="PS51507"/>
    </source>
</evidence>
<keyword evidence="2" id="KW-0805">Transcription regulation</keyword>
<dbReference type="SUPFAM" id="SSF49879">
    <property type="entry name" value="SMAD/FHA domain"/>
    <property type="match status" value="1"/>
</dbReference>
<feature type="region of interest" description="Disordered" evidence="7">
    <location>
        <begin position="123"/>
        <end position="167"/>
    </location>
</feature>
<evidence type="ECO:0000256" key="3">
    <source>
        <dbReference type="ARBA" id="ARBA00023125"/>
    </source>
</evidence>
<dbReference type="Ensembl" id="ENSNMLT00000009594.1">
    <property type="protein sequence ID" value="ENSNMLP00000008447.1"/>
    <property type="gene ID" value="ENSNMLG00000005984.1"/>
</dbReference>
<evidence type="ECO:0000256" key="1">
    <source>
        <dbReference type="ARBA" id="ARBA00004123"/>
    </source>
</evidence>
<dbReference type="PROSITE" id="PS51507">
    <property type="entry name" value="IRF_2"/>
    <property type="match status" value="1"/>
</dbReference>
<dbReference type="FunFam" id="2.60.200.10:FF:000019">
    <property type="entry name" value="Interferon regulatory factor 9"/>
    <property type="match status" value="1"/>
</dbReference>
<dbReference type="SUPFAM" id="SSF46785">
    <property type="entry name" value="Winged helix' DNA-binding domain"/>
    <property type="match status" value="1"/>
</dbReference>
<keyword evidence="6" id="KW-0539">Nucleus</keyword>
<accession>A0A8C6SLC8</accession>
<dbReference type="PRINTS" id="PR00267">
    <property type="entry name" value="INTFRNREGFCT"/>
</dbReference>
<keyword evidence="3" id="KW-0238">DNA-binding</keyword>
<dbReference type="PROSITE" id="PS00601">
    <property type="entry name" value="IRF_1"/>
    <property type="match status" value="1"/>
</dbReference>
<dbReference type="InterPro" id="IPR036390">
    <property type="entry name" value="WH_DNA-bd_sf"/>
</dbReference>
<evidence type="ECO:0000313" key="9">
    <source>
        <dbReference type="Ensembl" id="ENSNMLP00000008447.1"/>
    </source>
</evidence>
<keyword evidence="10" id="KW-1185">Reference proteome</keyword>
<dbReference type="GO" id="GO:0002376">
    <property type="term" value="P:immune system process"/>
    <property type="evidence" value="ECO:0007669"/>
    <property type="project" value="TreeGrafter"/>
</dbReference>
<keyword evidence="4" id="KW-0010">Activator</keyword>